<reference evidence="1 2" key="1">
    <citation type="submission" date="2020-08" db="EMBL/GenBank/DDBJ databases">
        <title>Genomic Encyclopedia of Type Strains, Phase IV (KMG-IV): sequencing the most valuable type-strain genomes for metagenomic binning, comparative biology and taxonomic classification.</title>
        <authorList>
            <person name="Goeker M."/>
        </authorList>
    </citation>
    <scope>NUCLEOTIDE SEQUENCE [LARGE SCALE GENOMIC DNA]</scope>
    <source>
        <strain evidence="1 2">DSM 22368</strain>
    </source>
</reference>
<comment type="caution">
    <text evidence="1">The sequence shown here is derived from an EMBL/GenBank/DDBJ whole genome shotgun (WGS) entry which is preliminary data.</text>
</comment>
<dbReference type="InParanoid" id="A0A7X0JRR2"/>
<dbReference type="Proteomes" id="UP000528457">
    <property type="component" value="Unassembled WGS sequence"/>
</dbReference>
<evidence type="ECO:0000313" key="2">
    <source>
        <dbReference type="Proteomes" id="UP000528457"/>
    </source>
</evidence>
<protein>
    <submittedName>
        <fullName evidence="1">Uncharacterized protein</fullName>
    </submittedName>
</protein>
<dbReference type="AlphaFoldDB" id="A0A7X0JRR2"/>
<proteinExistence type="predicted"/>
<dbReference type="RefSeq" id="WP_166849530.1">
    <property type="nucleotide sequence ID" value="NZ_JAAONY010000001.1"/>
</dbReference>
<sequence>MSLPPIPKLSAFLLGAFITVLILSWANQNQLQQQQAELNQHYGEVLARKLAQQAENPTMTRDWVSLQVLAENTKSEKGIASVTFHSVDNKLLAQAGKTARQKGADKAQQSFSAPINLQDSVAGYVTIGLNSSELSQQPQAYGLQLFALLLLAAALINMYLDPQRTATDNRHVRKHDTDINGEPENDAHSNAPICAWLVIQSGNLASLQKQLSAAALQELLDEFNQQLQTVLNLYQGELLWVDGDSFHCGFRQPSRDDNDQGIFNAICSTKLLVDLGRSRQGIKLHFKAAILPPAEGDSYSELFAAYRDSQQQRSQLDALDHASLLLDKRLLEDRHVLEQLEFSEDQHNVYVDAIKAPYLDLLKEQLRHLRGQHI</sequence>
<keyword evidence="2" id="KW-1185">Reference proteome</keyword>
<gene>
    <name evidence="1" type="ORF">HNR48_001353</name>
</gene>
<evidence type="ECO:0000313" key="1">
    <source>
        <dbReference type="EMBL" id="MBB6521075.1"/>
    </source>
</evidence>
<accession>A0A7X0JRR2</accession>
<name>A0A7X0JRR2_9GAMM</name>
<organism evidence="1 2">
    <name type="scientific">Pseudoteredinibacter isoporae</name>
    <dbReference type="NCBI Taxonomy" id="570281"/>
    <lineage>
        <taxon>Bacteria</taxon>
        <taxon>Pseudomonadati</taxon>
        <taxon>Pseudomonadota</taxon>
        <taxon>Gammaproteobacteria</taxon>
        <taxon>Cellvibrionales</taxon>
        <taxon>Cellvibrionaceae</taxon>
        <taxon>Pseudoteredinibacter</taxon>
    </lineage>
</organism>
<dbReference type="EMBL" id="JACHHT010000001">
    <property type="protein sequence ID" value="MBB6521075.1"/>
    <property type="molecule type" value="Genomic_DNA"/>
</dbReference>